<dbReference type="InterPro" id="IPR052337">
    <property type="entry name" value="SAT4-like"/>
</dbReference>
<feature type="transmembrane region" description="Helical" evidence="7">
    <location>
        <begin position="92"/>
        <end position="114"/>
    </location>
</feature>
<keyword evidence="2 7" id="KW-0812">Transmembrane</keyword>
<dbReference type="Pfam" id="PF20684">
    <property type="entry name" value="Fung_rhodopsin"/>
    <property type="match status" value="1"/>
</dbReference>
<proteinExistence type="inferred from homology"/>
<accession>A0A9P4WWT7</accession>
<dbReference type="PANTHER" id="PTHR33048:SF47">
    <property type="entry name" value="INTEGRAL MEMBRANE PROTEIN-RELATED"/>
    <property type="match status" value="1"/>
</dbReference>
<dbReference type="Proteomes" id="UP000758155">
    <property type="component" value="Unassembled WGS sequence"/>
</dbReference>
<evidence type="ECO:0000256" key="2">
    <source>
        <dbReference type="ARBA" id="ARBA00022692"/>
    </source>
</evidence>
<name>A0A9P4WWT7_9PLEO</name>
<feature type="transmembrane region" description="Helical" evidence="7">
    <location>
        <begin position="6"/>
        <end position="29"/>
    </location>
</feature>
<feature type="transmembrane region" description="Helical" evidence="7">
    <location>
        <begin position="41"/>
        <end position="63"/>
    </location>
</feature>
<comment type="caution">
    <text evidence="9">The sequence shown here is derived from an EMBL/GenBank/DDBJ whole genome shotgun (WGS) entry which is preliminary data.</text>
</comment>
<evidence type="ECO:0000256" key="3">
    <source>
        <dbReference type="ARBA" id="ARBA00022989"/>
    </source>
</evidence>
<evidence type="ECO:0000256" key="6">
    <source>
        <dbReference type="SAM" id="MobiDB-lite"/>
    </source>
</evidence>
<dbReference type="AlphaFoldDB" id="A0A9P4WWT7"/>
<evidence type="ECO:0000313" key="10">
    <source>
        <dbReference type="Proteomes" id="UP000758155"/>
    </source>
</evidence>
<evidence type="ECO:0000256" key="4">
    <source>
        <dbReference type="ARBA" id="ARBA00023136"/>
    </source>
</evidence>
<feature type="domain" description="Rhodopsin" evidence="8">
    <location>
        <begin position="25"/>
        <end position="216"/>
    </location>
</feature>
<evidence type="ECO:0000256" key="1">
    <source>
        <dbReference type="ARBA" id="ARBA00004141"/>
    </source>
</evidence>
<evidence type="ECO:0000259" key="8">
    <source>
        <dbReference type="Pfam" id="PF20684"/>
    </source>
</evidence>
<comment type="similarity">
    <text evidence="5">Belongs to the SAT4 family.</text>
</comment>
<dbReference type="OrthoDB" id="5421689at2759"/>
<protein>
    <recommendedName>
        <fullName evidence="8">Rhodopsin domain-containing protein</fullName>
    </recommendedName>
</protein>
<feature type="compositionally biased region" description="Basic and acidic residues" evidence="6">
    <location>
        <begin position="247"/>
        <end position="263"/>
    </location>
</feature>
<dbReference type="InterPro" id="IPR049326">
    <property type="entry name" value="Rhodopsin_dom_fungi"/>
</dbReference>
<keyword evidence="3 7" id="KW-1133">Transmembrane helix</keyword>
<evidence type="ECO:0000313" key="9">
    <source>
        <dbReference type="EMBL" id="KAF3044157.1"/>
    </source>
</evidence>
<dbReference type="EMBL" id="SWKV01000010">
    <property type="protein sequence ID" value="KAF3044157.1"/>
    <property type="molecule type" value="Genomic_DNA"/>
</dbReference>
<organism evidence="9 10">
    <name type="scientific">Didymella heteroderae</name>
    <dbReference type="NCBI Taxonomy" id="1769908"/>
    <lineage>
        <taxon>Eukaryota</taxon>
        <taxon>Fungi</taxon>
        <taxon>Dikarya</taxon>
        <taxon>Ascomycota</taxon>
        <taxon>Pezizomycotina</taxon>
        <taxon>Dothideomycetes</taxon>
        <taxon>Pleosporomycetidae</taxon>
        <taxon>Pleosporales</taxon>
        <taxon>Pleosporineae</taxon>
        <taxon>Didymellaceae</taxon>
        <taxon>Didymella</taxon>
    </lineage>
</organism>
<feature type="transmembrane region" description="Helical" evidence="7">
    <location>
        <begin position="170"/>
        <end position="192"/>
    </location>
</feature>
<feature type="transmembrane region" description="Helical" evidence="7">
    <location>
        <begin position="204"/>
        <end position="221"/>
    </location>
</feature>
<dbReference type="PANTHER" id="PTHR33048">
    <property type="entry name" value="PTH11-LIKE INTEGRAL MEMBRANE PROTEIN (AFU_ORTHOLOGUE AFUA_5G11245)"/>
    <property type="match status" value="1"/>
</dbReference>
<reference evidence="9" key="1">
    <citation type="submission" date="2019-04" db="EMBL/GenBank/DDBJ databases">
        <title>Sequencing of skin fungus with MAO and IRED activity.</title>
        <authorList>
            <person name="Marsaioli A.J."/>
            <person name="Bonatto J.M.C."/>
            <person name="Reis Junior O."/>
        </authorList>
    </citation>
    <scope>NUCLEOTIDE SEQUENCE</scope>
    <source>
        <strain evidence="9">28M1</strain>
    </source>
</reference>
<keyword evidence="10" id="KW-1185">Reference proteome</keyword>
<comment type="subcellular location">
    <subcellularLocation>
        <location evidence="1">Membrane</location>
        <topology evidence="1">Multi-pass membrane protein</topology>
    </subcellularLocation>
</comment>
<evidence type="ECO:0000256" key="7">
    <source>
        <dbReference type="SAM" id="Phobius"/>
    </source>
</evidence>
<keyword evidence="4 7" id="KW-0472">Membrane</keyword>
<feature type="transmembrane region" description="Helical" evidence="7">
    <location>
        <begin position="121"/>
        <end position="139"/>
    </location>
</feature>
<sequence length="263" mass="29846">MAGLQIDVYVSVGITWLAALIALSLRLLARQMTRMKWWLDDCFSILAFLFATGYCAILIEWTVHWSLGKRMPNSLNDTAREAILYQARKLGYFNSICYAASLAFSKLSILLFYWRLFKFSVIRIPILILLVICTMWLILRTVMLTFRCVPTRAIWDKTIPAVCNIDSDKFFLATITTHFILDVIILVLPIVPVFGLRLPLQQKLGVVGFFLLGAMLLSSVATDYPGDMPESIPQHLDGSPNYHSVKKRDTIGYDPTDQEKGRG</sequence>
<dbReference type="GO" id="GO:0016020">
    <property type="term" value="C:membrane"/>
    <property type="evidence" value="ECO:0007669"/>
    <property type="project" value="UniProtKB-SubCell"/>
</dbReference>
<feature type="region of interest" description="Disordered" evidence="6">
    <location>
        <begin position="232"/>
        <end position="263"/>
    </location>
</feature>
<evidence type="ECO:0000256" key="5">
    <source>
        <dbReference type="ARBA" id="ARBA00038359"/>
    </source>
</evidence>
<gene>
    <name evidence="9" type="ORF">E8E12_010487</name>
</gene>